<name>A0A2K3PPN7_TRIPR</name>
<dbReference type="ExpressionAtlas" id="A0A2K3PPN7">
    <property type="expression patterns" value="baseline"/>
</dbReference>
<dbReference type="Proteomes" id="UP000236291">
    <property type="component" value="Unassembled WGS sequence"/>
</dbReference>
<reference evidence="1 2" key="2">
    <citation type="journal article" date="2017" name="Front. Plant Sci.">
        <title>Gene Classification and Mining of Molecular Markers Useful in Red Clover (Trifolium pratense) Breeding.</title>
        <authorList>
            <person name="Istvanek J."/>
            <person name="Dluhosova J."/>
            <person name="Dluhos P."/>
            <person name="Patkova L."/>
            <person name="Nedelnik J."/>
            <person name="Repkova J."/>
        </authorList>
    </citation>
    <scope>NUCLEOTIDE SEQUENCE [LARGE SCALE GENOMIC DNA]</scope>
    <source>
        <strain evidence="2">cv. Tatra</strain>
        <tissue evidence="1">Young leaves</tissue>
    </source>
</reference>
<dbReference type="EMBL" id="ASHM01009207">
    <property type="protein sequence ID" value="PNY17249.1"/>
    <property type="molecule type" value="Genomic_DNA"/>
</dbReference>
<dbReference type="AlphaFoldDB" id="A0A2K3PPN7"/>
<comment type="caution">
    <text evidence="1">The sequence shown here is derived from an EMBL/GenBank/DDBJ whole genome shotgun (WGS) entry which is preliminary data.</text>
</comment>
<organism evidence="1 2">
    <name type="scientific">Trifolium pratense</name>
    <name type="common">Red clover</name>
    <dbReference type="NCBI Taxonomy" id="57577"/>
    <lineage>
        <taxon>Eukaryota</taxon>
        <taxon>Viridiplantae</taxon>
        <taxon>Streptophyta</taxon>
        <taxon>Embryophyta</taxon>
        <taxon>Tracheophyta</taxon>
        <taxon>Spermatophyta</taxon>
        <taxon>Magnoliopsida</taxon>
        <taxon>eudicotyledons</taxon>
        <taxon>Gunneridae</taxon>
        <taxon>Pentapetalae</taxon>
        <taxon>rosids</taxon>
        <taxon>fabids</taxon>
        <taxon>Fabales</taxon>
        <taxon>Fabaceae</taxon>
        <taxon>Papilionoideae</taxon>
        <taxon>50 kb inversion clade</taxon>
        <taxon>NPAAA clade</taxon>
        <taxon>Hologalegina</taxon>
        <taxon>IRL clade</taxon>
        <taxon>Trifolieae</taxon>
        <taxon>Trifolium</taxon>
    </lineage>
</organism>
<dbReference type="STRING" id="57577.A0A2K3PPN7"/>
<feature type="non-terminal residue" evidence="1">
    <location>
        <position position="44"/>
    </location>
</feature>
<reference evidence="1 2" key="1">
    <citation type="journal article" date="2014" name="Am. J. Bot.">
        <title>Genome assembly and annotation for red clover (Trifolium pratense; Fabaceae).</title>
        <authorList>
            <person name="Istvanek J."/>
            <person name="Jaros M."/>
            <person name="Krenek A."/>
            <person name="Repkova J."/>
        </authorList>
    </citation>
    <scope>NUCLEOTIDE SEQUENCE [LARGE SCALE GENOMIC DNA]</scope>
    <source>
        <strain evidence="2">cv. Tatra</strain>
        <tissue evidence="1">Young leaves</tissue>
    </source>
</reference>
<sequence length="44" mass="4922">MDPEAVAEGQKKMNKLFKEYGVSPFTPLKGLFIQGPVFISFFLA</sequence>
<gene>
    <name evidence="1" type="ORF">L195_g013988</name>
</gene>
<accession>A0A2K3PPN7</accession>
<evidence type="ECO:0000313" key="2">
    <source>
        <dbReference type="Proteomes" id="UP000236291"/>
    </source>
</evidence>
<evidence type="ECO:0000313" key="1">
    <source>
        <dbReference type="EMBL" id="PNY17249.1"/>
    </source>
</evidence>
<proteinExistence type="predicted"/>
<protein>
    <submittedName>
        <fullName evidence="1">Mitochondrial inner membrane protein OXA1-like</fullName>
    </submittedName>
</protein>